<dbReference type="EMBL" id="JBHSIV010000019">
    <property type="protein sequence ID" value="MFC5064093.1"/>
    <property type="molecule type" value="Genomic_DNA"/>
</dbReference>
<comment type="caution">
    <text evidence="3">The sequence shown here is derived from an EMBL/GenBank/DDBJ whole genome shotgun (WGS) entry which is preliminary data.</text>
</comment>
<dbReference type="Proteomes" id="UP001595947">
    <property type="component" value="Unassembled WGS sequence"/>
</dbReference>
<dbReference type="InterPro" id="IPR030994">
    <property type="entry name" value="DDR_dom"/>
</dbReference>
<protein>
    <submittedName>
        <fullName evidence="3">Diol dehydratase reactivase subunit alpha</fullName>
    </submittedName>
</protein>
<evidence type="ECO:0000313" key="3">
    <source>
        <dbReference type="EMBL" id="MFC5064093.1"/>
    </source>
</evidence>
<gene>
    <name evidence="3" type="ORF">ACFPBZ_17865</name>
</gene>
<organism evidence="3 4">
    <name type="scientific">Actinomycetospora atypica</name>
    <dbReference type="NCBI Taxonomy" id="1290095"/>
    <lineage>
        <taxon>Bacteria</taxon>
        <taxon>Bacillati</taxon>
        <taxon>Actinomycetota</taxon>
        <taxon>Actinomycetes</taxon>
        <taxon>Pseudonocardiales</taxon>
        <taxon>Pseudonocardiaceae</taxon>
        <taxon>Actinomycetospora</taxon>
    </lineage>
</organism>
<accession>A0ABV9YPX8</accession>
<dbReference type="SUPFAM" id="SSF82317">
    <property type="entry name" value="Swiveling domain of dehydratase reactivase alpha subunit"/>
    <property type="match status" value="1"/>
</dbReference>
<proteinExistence type="predicted"/>
<name>A0ABV9YPX8_9PSEU</name>
<dbReference type="InterPro" id="IPR012340">
    <property type="entry name" value="NA-bd_OB-fold"/>
</dbReference>
<dbReference type="Pfam" id="PF18427">
    <property type="entry name" value="DDR_swiveling"/>
    <property type="match status" value="1"/>
</dbReference>
<dbReference type="Pfam" id="PF08841">
    <property type="entry name" value="DDR"/>
    <property type="match status" value="1"/>
</dbReference>
<dbReference type="Gene3D" id="3.30.420.40">
    <property type="match status" value="2"/>
</dbReference>
<dbReference type="InterPro" id="IPR028975">
    <property type="entry name" value="DDRA_swiveling_dom_sf"/>
</dbReference>
<dbReference type="RefSeq" id="WP_378037437.1">
    <property type="nucleotide sequence ID" value="NZ_JBHSIV010000019.1"/>
</dbReference>
<dbReference type="Gene3D" id="3.90.470.30">
    <property type="match status" value="1"/>
</dbReference>
<feature type="domain" description="DD-reactivating factor swiveling" evidence="2">
    <location>
        <begin position="93"/>
        <end position="253"/>
    </location>
</feature>
<evidence type="ECO:0000259" key="1">
    <source>
        <dbReference type="Pfam" id="PF08841"/>
    </source>
</evidence>
<dbReference type="InterPro" id="IPR040916">
    <property type="entry name" value="DDR_swiveling"/>
</dbReference>
<dbReference type="SUPFAM" id="SSF53067">
    <property type="entry name" value="Actin-like ATPase domain"/>
    <property type="match status" value="2"/>
</dbReference>
<evidence type="ECO:0000259" key="2">
    <source>
        <dbReference type="Pfam" id="PF18427"/>
    </source>
</evidence>
<dbReference type="Gene3D" id="3.50.30.70">
    <property type="entry name" value="Swiveling domain of dehydratase reactivase alpha subunit"/>
    <property type="match status" value="1"/>
</dbReference>
<dbReference type="NCBIfam" id="TIGR04491">
    <property type="entry name" value="reactive_PduG"/>
    <property type="match status" value="1"/>
</dbReference>
<dbReference type="InterPro" id="IPR009191">
    <property type="entry name" value="DDRA"/>
</dbReference>
<dbReference type="Gene3D" id="2.40.50.140">
    <property type="entry name" value="Nucleic acid-binding proteins"/>
    <property type="match status" value="1"/>
</dbReference>
<dbReference type="InterPro" id="IPR043129">
    <property type="entry name" value="ATPase_NBD"/>
</dbReference>
<feature type="domain" description="Diol dehydratase reactivase ATPase-like" evidence="1">
    <location>
        <begin position="274"/>
        <end position="599"/>
    </location>
</feature>
<sequence>MSGLVVGVDVGNSTTEACLAEVVGGRVDRLASSLTPTTGVKGTPANSAGAVTAVRKALAAAGRPADTPATVLLNEATPVISGLAMETITETVITESTMIGHNPDTPGGEGLGIGTTVALADLDDHGDEPAVVVVGAGADFDDVAHALNKAVGRGVDVVAAVLHGDDAVLVVNRLDRRIPVVDEVSAVDRVPLGMRAAVEVAPPGRTVRTLSDSYGLASTFGLDADETRQVSPVARALSGNRSAVVVRTPEGDVTDRRIPVGTLTLSGAGRSLEVGVDEGAAAIMEAIARVAPLSDVHGEAGTHVGGMLAGVRDTMVDVTGQPASEIAIRDVLAVDTLVPATVRGGLAGEVSRENAVALAAMVRTSRSRMQAVADALGDELGCEAVIGGVEGEVAVRGALTTPGSSVPIAIVDMGGGSTDAALLDRDGRTAAVHVAGAGELVTKLIDSELGLDDREAAEAVKRHPLAKVESFFHVRHEDGTVQFFDAPLPPHVFAKVVTVTPDGLAAVPVRAPLEEVRRVRREAKRRVFVVNALRALAQVAPQGSLRLLGSVVLLGGSALDFEIPALVADALAPYGVVCGIGNVHGTEGPRNAVAAGLVDAHAADPGVRA</sequence>
<reference evidence="4" key="1">
    <citation type="journal article" date="2019" name="Int. J. Syst. Evol. Microbiol.">
        <title>The Global Catalogue of Microorganisms (GCM) 10K type strain sequencing project: providing services to taxonomists for standard genome sequencing and annotation.</title>
        <authorList>
            <consortium name="The Broad Institute Genomics Platform"/>
            <consortium name="The Broad Institute Genome Sequencing Center for Infectious Disease"/>
            <person name="Wu L."/>
            <person name="Ma J."/>
        </authorList>
    </citation>
    <scope>NUCLEOTIDE SEQUENCE [LARGE SCALE GENOMIC DNA]</scope>
    <source>
        <strain evidence="4">CGMCC 4.7093</strain>
    </source>
</reference>
<keyword evidence="4" id="KW-1185">Reference proteome</keyword>
<evidence type="ECO:0000313" key="4">
    <source>
        <dbReference type="Proteomes" id="UP001595947"/>
    </source>
</evidence>